<dbReference type="Gene3D" id="3.10.129.10">
    <property type="entry name" value="Hotdog Thioesterase"/>
    <property type="match status" value="1"/>
</dbReference>
<gene>
    <name evidence="4" type="ORF">TWF696_000812</name>
</gene>
<evidence type="ECO:0000313" key="5">
    <source>
        <dbReference type="Proteomes" id="UP001375240"/>
    </source>
</evidence>
<dbReference type="PANTHER" id="PTHR31793:SF27">
    <property type="entry name" value="NOVEL THIOESTERASE SUPERFAMILY DOMAIN AND SAPOSIN A-TYPE DOMAIN CONTAINING PROTEIN (0610012H03RIK)"/>
    <property type="match status" value="1"/>
</dbReference>
<dbReference type="CDD" id="cd00586">
    <property type="entry name" value="4HBT"/>
    <property type="match status" value="1"/>
</dbReference>
<dbReference type="GO" id="GO:0047617">
    <property type="term" value="F:fatty acyl-CoA hydrolase activity"/>
    <property type="evidence" value="ECO:0007669"/>
    <property type="project" value="TreeGrafter"/>
</dbReference>
<dbReference type="Pfam" id="PF03061">
    <property type="entry name" value="4HBT"/>
    <property type="match status" value="1"/>
</dbReference>
<dbReference type="AlphaFoldDB" id="A0AAV9VDL7"/>
<dbReference type="SUPFAM" id="SSF54637">
    <property type="entry name" value="Thioesterase/thiol ester dehydrase-isomerase"/>
    <property type="match status" value="1"/>
</dbReference>
<proteinExistence type="inferred from homology"/>
<name>A0AAV9VDL7_9PEZI</name>
<evidence type="ECO:0000259" key="3">
    <source>
        <dbReference type="Pfam" id="PF03061"/>
    </source>
</evidence>
<accession>A0AAV9VDL7</accession>
<evidence type="ECO:0000313" key="4">
    <source>
        <dbReference type="EMBL" id="KAK6359668.1"/>
    </source>
</evidence>
<dbReference type="InterPro" id="IPR006683">
    <property type="entry name" value="Thioestr_dom"/>
</dbReference>
<comment type="caution">
    <text evidence="4">The sequence shown here is derived from an EMBL/GenBank/DDBJ whole genome shotgun (WGS) entry which is preliminary data.</text>
</comment>
<keyword evidence="5" id="KW-1185">Reference proteome</keyword>
<sequence>MELKARLRTHYKYFLNNFQTRWSDNDQYGHVNNAIYYHYYDTIINQYLTTRCSLIPTRSPHIGLCVHSSSDYFRPIEFPATLDLALAVTKLGKSSVTYEIGVFETGKEDVCAVGSFVHVFVESAGRRPVAIEGEIRTGLQQLVVERESDEDKASKL</sequence>
<dbReference type="EMBL" id="JAVHNQ010000001">
    <property type="protein sequence ID" value="KAK6359668.1"/>
    <property type="molecule type" value="Genomic_DNA"/>
</dbReference>
<dbReference type="PANTHER" id="PTHR31793">
    <property type="entry name" value="4-HYDROXYBENZOYL-COA THIOESTERASE FAMILY MEMBER"/>
    <property type="match status" value="1"/>
</dbReference>
<dbReference type="InterPro" id="IPR050563">
    <property type="entry name" value="4-hydroxybenzoyl-CoA_TE"/>
</dbReference>
<protein>
    <recommendedName>
        <fullName evidence="3">Thioesterase domain-containing protein</fullName>
    </recommendedName>
</protein>
<evidence type="ECO:0000256" key="2">
    <source>
        <dbReference type="ARBA" id="ARBA00022801"/>
    </source>
</evidence>
<keyword evidence="2" id="KW-0378">Hydrolase</keyword>
<dbReference type="InterPro" id="IPR029069">
    <property type="entry name" value="HotDog_dom_sf"/>
</dbReference>
<organism evidence="4 5">
    <name type="scientific">Orbilia brochopaga</name>
    <dbReference type="NCBI Taxonomy" id="3140254"/>
    <lineage>
        <taxon>Eukaryota</taxon>
        <taxon>Fungi</taxon>
        <taxon>Dikarya</taxon>
        <taxon>Ascomycota</taxon>
        <taxon>Pezizomycotina</taxon>
        <taxon>Orbiliomycetes</taxon>
        <taxon>Orbiliales</taxon>
        <taxon>Orbiliaceae</taxon>
        <taxon>Orbilia</taxon>
    </lineage>
</organism>
<comment type="similarity">
    <text evidence="1">Belongs to the 4-hydroxybenzoyl-CoA thioesterase family.</text>
</comment>
<reference evidence="4 5" key="1">
    <citation type="submission" date="2019-10" db="EMBL/GenBank/DDBJ databases">
        <authorList>
            <person name="Palmer J.M."/>
        </authorList>
    </citation>
    <scope>NUCLEOTIDE SEQUENCE [LARGE SCALE GENOMIC DNA]</scope>
    <source>
        <strain evidence="4 5">TWF696</strain>
    </source>
</reference>
<dbReference type="Proteomes" id="UP001375240">
    <property type="component" value="Unassembled WGS sequence"/>
</dbReference>
<feature type="domain" description="Thioesterase" evidence="3">
    <location>
        <begin position="28"/>
        <end position="108"/>
    </location>
</feature>
<evidence type="ECO:0000256" key="1">
    <source>
        <dbReference type="ARBA" id="ARBA00005953"/>
    </source>
</evidence>